<accession>A0A0U1QNE6</accession>
<dbReference type="Pfam" id="PF10646">
    <property type="entry name" value="Germane"/>
    <property type="match status" value="2"/>
</dbReference>
<keyword evidence="1" id="KW-0732">Signal</keyword>
<dbReference type="AlphaFoldDB" id="A0A0U1QNE6"/>
<dbReference type="InterPro" id="IPR019606">
    <property type="entry name" value="GerMN"/>
</dbReference>
<reference evidence="3 4" key="1">
    <citation type="journal article" date="2011" name="J. Bacteriol.">
        <title>Draft genome sequence of Sporolactobacillus inulinus strain CASD, an efficient D-lactic acid-producing bacterium with high-concentration lactate tolerance capability.</title>
        <authorList>
            <person name="Yu B."/>
            <person name="Su F."/>
            <person name="Wang L."/>
            <person name="Xu K."/>
            <person name="Zhao B."/>
            <person name="Xu P."/>
        </authorList>
    </citation>
    <scope>NUCLEOTIDE SEQUENCE [LARGE SCALE GENOMIC DNA]</scope>
    <source>
        <strain evidence="3 4">CASD</strain>
    </source>
</reference>
<feature type="signal peptide" evidence="1">
    <location>
        <begin position="1"/>
        <end position="22"/>
    </location>
</feature>
<gene>
    <name evidence="3" type="ORF">SINU_08660</name>
</gene>
<evidence type="ECO:0000259" key="2">
    <source>
        <dbReference type="SMART" id="SM00909"/>
    </source>
</evidence>
<protein>
    <submittedName>
        <fullName evidence="3">Spore gernimation protein</fullName>
    </submittedName>
</protein>
<evidence type="ECO:0000256" key="1">
    <source>
        <dbReference type="SAM" id="SignalP"/>
    </source>
</evidence>
<sequence>MYRRTSIVCVGAALALSMALLAGCGGVADKEPGSVQYVNSKRDLTESAAKQEYTQRVLYLRDANGLLAPQFVGLPKSNSVTKQVLNYLVSDGPVSNALPNGFQATLPADTEVNHVTIDQRGNATADFTKQLLDTPAGGQQQVIQSIVWTLTQFPTVKTVTITVDGKTLNEWPSSKQEVGSALTRANGINQVFVDVADIAGSEPMTVYYISANNKGKTYDVPVTVRRAVTEDRVTSMVNALVNEPSASDVISPFDPNVRLTEKPKITNGTVYLHFNDALYDNKKAKTVNDQVLRSLVLTLTGDPAIQKVSIQIGSTSKVMLESGKTLSGPVTREFVDAAGV</sequence>
<feature type="domain" description="GerMN" evidence="2">
    <location>
        <begin position="233"/>
        <end position="321"/>
    </location>
</feature>
<dbReference type="Proteomes" id="UP000035553">
    <property type="component" value="Unassembled WGS sequence"/>
</dbReference>
<evidence type="ECO:0000313" key="3">
    <source>
        <dbReference type="EMBL" id="KLI02329.1"/>
    </source>
</evidence>
<dbReference type="EMBL" id="AFVQ02000109">
    <property type="protein sequence ID" value="KLI02329.1"/>
    <property type="molecule type" value="Genomic_DNA"/>
</dbReference>
<comment type="caution">
    <text evidence="3">The sequence shown here is derived from an EMBL/GenBank/DDBJ whole genome shotgun (WGS) entry which is preliminary data.</text>
</comment>
<dbReference type="STRING" id="1069536.SINU_08660"/>
<feature type="domain" description="GerMN" evidence="2">
    <location>
        <begin position="81"/>
        <end position="172"/>
    </location>
</feature>
<organism evidence="3 4">
    <name type="scientific">Sporolactobacillus inulinus CASD</name>
    <dbReference type="NCBI Taxonomy" id="1069536"/>
    <lineage>
        <taxon>Bacteria</taxon>
        <taxon>Bacillati</taxon>
        <taxon>Bacillota</taxon>
        <taxon>Bacilli</taxon>
        <taxon>Bacillales</taxon>
        <taxon>Sporolactobacillaceae</taxon>
        <taxon>Sporolactobacillus</taxon>
    </lineage>
</organism>
<proteinExistence type="predicted"/>
<keyword evidence="4" id="KW-1185">Reference proteome</keyword>
<dbReference type="SMART" id="SM00909">
    <property type="entry name" value="Germane"/>
    <property type="match status" value="2"/>
</dbReference>
<dbReference type="PROSITE" id="PS51257">
    <property type="entry name" value="PROKAR_LIPOPROTEIN"/>
    <property type="match status" value="1"/>
</dbReference>
<evidence type="ECO:0000313" key="4">
    <source>
        <dbReference type="Proteomes" id="UP000035553"/>
    </source>
</evidence>
<feature type="chain" id="PRO_5038858167" evidence="1">
    <location>
        <begin position="23"/>
        <end position="340"/>
    </location>
</feature>
<name>A0A0U1QNE6_9BACL</name>
<dbReference type="RefSeq" id="WP_010026154.1">
    <property type="nucleotide sequence ID" value="NZ_AFVQ02000109.1"/>
</dbReference>
<dbReference type="OrthoDB" id="1715058at2"/>